<dbReference type="EMBL" id="QRYW01000006">
    <property type="protein sequence ID" value="RGV29223.1"/>
    <property type="molecule type" value="Genomic_DNA"/>
</dbReference>
<dbReference type="InterPro" id="IPR013249">
    <property type="entry name" value="RNA_pol_sigma70_r4_t2"/>
</dbReference>
<evidence type="ECO:0000313" key="9">
    <source>
        <dbReference type="EMBL" id="RGV29223.1"/>
    </source>
</evidence>
<dbReference type="SUPFAM" id="SSF88946">
    <property type="entry name" value="Sigma2 domain of RNA polymerase sigma factors"/>
    <property type="match status" value="1"/>
</dbReference>
<accession>A0A412WPP6</accession>
<keyword evidence="4" id="KW-0804">Transcription</keyword>
<dbReference type="InterPro" id="IPR036388">
    <property type="entry name" value="WH-like_DNA-bd_sf"/>
</dbReference>
<evidence type="ECO:0000313" key="10">
    <source>
        <dbReference type="EMBL" id="RGY09466.1"/>
    </source>
</evidence>
<evidence type="ECO:0000259" key="5">
    <source>
        <dbReference type="Pfam" id="PF04542"/>
    </source>
</evidence>
<dbReference type="CDD" id="cd06171">
    <property type="entry name" value="Sigma70_r4"/>
    <property type="match status" value="1"/>
</dbReference>
<dbReference type="SUPFAM" id="SSF88659">
    <property type="entry name" value="Sigma3 and sigma4 domains of RNA polymerase sigma factors"/>
    <property type="match status" value="1"/>
</dbReference>
<dbReference type="PANTHER" id="PTHR43133">
    <property type="entry name" value="RNA POLYMERASE ECF-TYPE SIGMA FACTO"/>
    <property type="match status" value="1"/>
</dbReference>
<reference evidence="11 12" key="1">
    <citation type="submission" date="2018-08" db="EMBL/GenBank/DDBJ databases">
        <title>A genome reference for cultivated species of the human gut microbiota.</title>
        <authorList>
            <person name="Zou Y."/>
            <person name="Xue W."/>
            <person name="Luo G."/>
        </authorList>
    </citation>
    <scope>NUCLEOTIDE SEQUENCE [LARGE SCALE GENOMIC DNA]</scope>
    <source>
        <strain evidence="9 11">AF14-6AC</strain>
        <strain evidence="10 12">OF03-11</strain>
    </source>
</reference>
<comment type="similarity">
    <text evidence="1">Belongs to the sigma-70 factor family. ECF subfamily.</text>
</comment>
<dbReference type="Gene3D" id="1.10.10.10">
    <property type="entry name" value="Winged helix-like DNA-binding domain superfamily/Winged helix DNA-binding domain"/>
    <property type="match status" value="1"/>
</dbReference>
<feature type="domain" description="RNA polymerase sigma-70 region 2" evidence="5">
    <location>
        <begin position="23"/>
        <end position="88"/>
    </location>
</feature>
<evidence type="ECO:0000256" key="3">
    <source>
        <dbReference type="ARBA" id="ARBA00023082"/>
    </source>
</evidence>
<dbReference type="Proteomes" id="UP000284434">
    <property type="component" value="Unassembled WGS sequence"/>
</dbReference>
<keyword evidence="2" id="KW-0805">Transcription regulation</keyword>
<dbReference type="InterPro" id="IPR007627">
    <property type="entry name" value="RNA_pol_sigma70_r2"/>
</dbReference>
<dbReference type="EMBL" id="JAKNDN010000003">
    <property type="protein sequence ID" value="MCG4958593.1"/>
    <property type="molecule type" value="Genomic_DNA"/>
</dbReference>
<dbReference type="AlphaFoldDB" id="A0A412WPP6"/>
<evidence type="ECO:0000259" key="6">
    <source>
        <dbReference type="Pfam" id="PF08281"/>
    </source>
</evidence>
<dbReference type="Proteomes" id="UP000283426">
    <property type="component" value="Unassembled WGS sequence"/>
</dbReference>
<evidence type="ECO:0000313" key="8">
    <source>
        <dbReference type="EMBL" id="MDB9221777.1"/>
    </source>
</evidence>
<reference evidence="7" key="2">
    <citation type="submission" date="2022-01" db="EMBL/GenBank/DDBJ databases">
        <title>Collection of gut derived symbiotic bacterial strains cultured from healthy donors.</title>
        <authorList>
            <person name="Lin H."/>
            <person name="Kohout C."/>
            <person name="Waligurski E."/>
            <person name="Pamer E.G."/>
        </authorList>
    </citation>
    <scope>NUCLEOTIDE SEQUENCE</scope>
    <source>
        <strain evidence="7">DFI.1.149</strain>
    </source>
</reference>
<evidence type="ECO:0000313" key="11">
    <source>
        <dbReference type="Proteomes" id="UP000283426"/>
    </source>
</evidence>
<evidence type="ECO:0000256" key="4">
    <source>
        <dbReference type="ARBA" id="ARBA00023163"/>
    </source>
</evidence>
<reference evidence="8" key="3">
    <citation type="submission" date="2023-01" db="EMBL/GenBank/DDBJ databases">
        <title>Human gut microbiome strain richness.</title>
        <authorList>
            <person name="Chen-Liaw A."/>
        </authorList>
    </citation>
    <scope>NUCLEOTIDE SEQUENCE</scope>
    <source>
        <strain evidence="8">RTP21484st1_B7_RTP21484_190118</strain>
    </source>
</reference>
<dbReference type="Gene3D" id="1.10.1740.10">
    <property type="match status" value="1"/>
</dbReference>
<dbReference type="PANTHER" id="PTHR43133:SF46">
    <property type="entry name" value="RNA POLYMERASE SIGMA-70 FACTOR ECF SUBFAMILY"/>
    <property type="match status" value="1"/>
</dbReference>
<evidence type="ECO:0000313" key="7">
    <source>
        <dbReference type="EMBL" id="MCG4958593.1"/>
    </source>
</evidence>
<dbReference type="Proteomes" id="UP001199750">
    <property type="component" value="Unassembled WGS sequence"/>
</dbReference>
<dbReference type="EMBL" id="JAQMRD010000002">
    <property type="protein sequence ID" value="MDB9221777.1"/>
    <property type="molecule type" value="Genomic_DNA"/>
</dbReference>
<proteinExistence type="inferred from homology"/>
<protein>
    <submittedName>
        <fullName evidence="9">RNA polymerase sigma-70 factor</fullName>
    </submittedName>
</protein>
<dbReference type="EMBL" id="QSCO01000002">
    <property type="protein sequence ID" value="RGY09466.1"/>
    <property type="molecule type" value="Genomic_DNA"/>
</dbReference>
<evidence type="ECO:0000313" key="12">
    <source>
        <dbReference type="Proteomes" id="UP000284434"/>
    </source>
</evidence>
<evidence type="ECO:0000256" key="1">
    <source>
        <dbReference type="ARBA" id="ARBA00010641"/>
    </source>
</evidence>
<dbReference type="RefSeq" id="WP_022161147.1">
    <property type="nucleotide sequence ID" value="NZ_BAABYK010000001.1"/>
</dbReference>
<dbReference type="NCBIfam" id="TIGR02985">
    <property type="entry name" value="Sig70_bacteroi1"/>
    <property type="match status" value="1"/>
</dbReference>
<name>A0A412WPP6_9BACT</name>
<feature type="domain" description="RNA polymerase sigma factor 70 region 4 type 2" evidence="6">
    <location>
        <begin position="125"/>
        <end position="177"/>
    </location>
</feature>
<organism evidence="9 11">
    <name type="scientific">Odoribacter splanchnicus</name>
    <dbReference type="NCBI Taxonomy" id="28118"/>
    <lineage>
        <taxon>Bacteria</taxon>
        <taxon>Pseudomonadati</taxon>
        <taxon>Bacteroidota</taxon>
        <taxon>Bacteroidia</taxon>
        <taxon>Bacteroidales</taxon>
        <taxon>Odoribacteraceae</taxon>
        <taxon>Odoribacter</taxon>
    </lineage>
</organism>
<dbReference type="InterPro" id="IPR014327">
    <property type="entry name" value="RNA_pol_sigma70_bacteroid"/>
</dbReference>
<gene>
    <name evidence="9" type="ORF">DWW24_03830</name>
    <name evidence="10" type="ORF">DXA53_01395</name>
    <name evidence="7" type="ORF">L0P03_01815</name>
    <name evidence="8" type="ORF">PN645_02005</name>
</gene>
<dbReference type="InterPro" id="IPR013324">
    <property type="entry name" value="RNA_pol_sigma_r3/r4-like"/>
</dbReference>
<dbReference type="InterPro" id="IPR013325">
    <property type="entry name" value="RNA_pol_sigma_r2"/>
</dbReference>
<evidence type="ECO:0000256" key="2">
    <source>
        <dbReference type="ARBA" id="ARBA00023015"/>
    </source>
</evidence>
<dbReference type="GO" id="GO:0006352">
    <property type="term" value="P:DNA-templated transcription initiation"/>
    <property type="evidence" value="ECO:0007669"/>
    <property type="project" value="InterPro"/>
</dbReference>
<dbReference type="NCBIfam" id="TIGR02937">
    <property type="entry name" value="sigma70-ECF"/>
    <property type="match status" value="1"/>
</dbReference>
<dbReference type="Pfam" id="PF08281">
    <property type="entry name" value="Sigma70_r4_2"/>
    <property type="match status" value="1"/>
</dbReference>
<comment type="caution">
    <text evidence="9">The sequence shown here is derived from an EMBL/GenBank/DDBJ whole genome shotgun (WGS) entry which is preliminary data.</text>
</comment>
<dbReference type="Pfam" id="PF04542">
    <property type="entry name" value="Sigma70_r2"/>
    <property type="match status" value="1"/>
</dbReference>
<dbReference type="GO" id="GO:0003677">
    <property type="term" value="F:DNA binding"/>
    <property type="evidence" value="ECO:0007669"/>
    <property type="project" value="InterPro"/>
</dbReference>
<dbReference type="Proteomes" id="UP001212263">
    <property type="component" value="Unassembled WGS sequence"/>
</dbReference>
<keyword evidence="3" id="KW-0731">Sigma factor</keyword>
<dbReference type="GO" id="GO:0016987">
    <property type="term" value="F:sigma factor activity"/>
    <property type="evidence" value="ECO:0007669"/>
    <property type="project" value="UniProtKB-KW"/>
</dbReference>
<dbReference type="InterPro" id="IPR039425">
    <property type="entry name" value="RNA_pol_sigma-70-like"/>
</dbReference>
<sequence>MKPLRNSIHKFLKSAEVTFFEGLYRDYFTRTLFFAQQYLPDPEEAREIAQETFVTLWEKRTEIRPDLSVQAFILTIAKHKCLNVLRKKIAEQKYSDSLTARETMANYSALSDETFDTVQMQELEQLIGQALSELPEKTRIIYKMSRDQEMTYEEIAQEIDLSVKSVEYHMTKALAHMRHKLKDYLILLCFGLIPLLT</sequence>
<dbReference type="InterPro" id="IPR014284">
    <property type="entry name" value="RNA_pol_sigma-70_dom"/>
</dbReference>